<evidence type="ECO:0000313" key="2">
    <source>
        <dbReference type="EMBL" id="KJA17101.1"/>
    </source>
</evidence>
<dbReference type="AlphaFoldDB" id="A0A0D2NKK4"/>
<feature type="region of interest" description="Disordered" evidence="1">
    <location>
        <begin position="1"/>
        <end position="21"/>
    </location>
</feature>
<gene>
    <name evidence="2" type="ORF">HYPSUDRAFT_46732</name>
</gene>
<protein>
    <submittedName>
        <fullName evidence="2">Uncharacterized protein</fullName>
    </submittedName>
</protein>
<dbReference type="EMBL" id="KN817609">
    <property type="protein sequence ID" value="KJA17101.1"/>
    <property type="molecule type" value="Genomic_DNA"/>
</dbReference>
<organism evidence="2 3">
    <name type="scientific">Hypholoma sublateritium (strain FD-334 SS-4)</name>
    <dbReference type="NCBI Taxonomy" id="945553"/>
    <lineage>
        <taxon>Eukaryota</taxon>
        <taxon>Fungi</taxon>
        <taxon>Dikarya</taxon>
        <taxon>Basidiomycota</taxon>
        <taxon>Agaricomycotina</taxon>
        <taxon>Agaricomycetes</taxon>
        <taxon>Agaricomycetidae</taxon>
        <taxon>Agaricales</taxon>
        <taxon>Agaricineae</taxon>
        <taxon>Strophariaceae</taxon>
        <taxon>Hypholoma</taxon>
    </lineage>
</organism>
<reference evidence="3" key="1">
    <citation type="submission" date="2014-04" db="EMBL/GenBank/DDBJ databases">
        <title>Evolutionary Origins and Diversification of the Mycorrhizal Mutualists.</title>
        <authorList>
            <consortium name="DOE Joint Genome Institute"/>
            <consortium name="Mycorrhizal Genomics Consortium"/>
            <person name="Kohler A."/>
            <person name="Kuo A."/>
            <person name="Nagy L.G."/>
            <person name="Floudas D."/>
            <person name="Copeland A."/>
            <person name="Barry K.W."/>
            <person name="Cichocki N."/>
            <person name="Veneault-Fourrey C."/>
            <person name="LaButti K."/>
            <person name="Lindquist E.A."/>
            <person name="Lipzen A."/>
            <person name="Lundell T."/>
            <person name="Morin E."/>
            <person name="Murat C."/>
            <person name="Riley R."/>
            <person name="Ohm R."/>
            <person name="Sun H."/>
            <person name="Tunlid A."/>
            <person name="Henrissat B."/>
            <person name="Grigoriev I.V."/>
            <person name="Hibbett D.S."/>
            <person name="Martin F."/>
        </authorList>
    </citation>
    <scope>NUCLEOTIDE SEQUENCE [LARGE SCALE GENOMIC DNA]</scope>
    <source>
        <strain evidence="3">FD-334 SS-4</strain>
    </source>
</reference>
<accession>A0A0D2NKK4</accession>
<evidence type="ECO:0000313" key="3">
    <source>
        <dbReference type="Proteomes" id="UP000054270"/>
    </source>
</evidence>
<sequence length="243" mass="26265">MATYSGYRPARRSGERRSLTRVVDPATTAAVNFGAALPTGDRAALAAAGHRRQGCRRTHPGADDIPRRWAPWPSAVPTYKWRPTLALARVVNSAITAAAKIDSSSLHDGAAPAAAHPALTRICYFLVMNVRPYRFPAPSDHMNSVAVYSCGSAVLRYEPPYFTSPSNLWSGDRRWPLRDVDPATTAAANDCVTLSSNERSSRPCRDRSSTNLKGAPPIGARVLQAPSLACVWVRAARRASQPC</sequence>
<name>A0A0D2NKK4_HYPSF</name>
<keyword evidence="3" id="KW-1185">Reference proteome</keyword>
<dbReference type="Proteomes" id="UP000054270">
    <property type="component" value="Unassembled WGS sequence"/>
</dbReference>
<proteinExistence type="predicted"/>
<evidence type="ECO:0000256" key="1">
    <source>
        <dbReference type="SAM" id="MobiDB-lite"/>
    </source>
</evidence>